<reference evidence="3 4" key="1">
    <citation type="submission" date="2016-10" db="EMBL/GenBank/DDBJ databases">
        <authorList>
            <person name="Varghese N."/>
            <person name="Submissions S."/>
        </authorList>
    </citation>
    <scope>NUCLEOTIDE SEQUENCE [LARGE SCALE GENOMIC DNA]</scope>
    <source>
        <strain evidence="3 4">DSM 1361</strain>
    </source>
</reference>
<dbReference type="EMBL" id="FOXF01000001">
    <property type="protein sequence ID" value="SFO97644.1"/>
    <property type="molecule type" value="Genomic_DNA"/>
</dbReference>
<feature type="compositionally biased region" description="Polar residues" evidence="1">
    <location>
        <begin position="801"/>
        <end position="826"/>
    </location>
</feature>
<feature type="compositionally biased region" description="Basic and acidic residues" evidence="1">
    <location>
        <begin position="1"/>
        <end position="19"/>
    </location>
</feature>
<dbReference type="AlphaFoldDB" id="A0A662ZDX4"/>
<dbReference type="Proteomes" id="UP000243745">
    <property type="component" value="Unassembled WGS sequence"/>
</dbReference>
<dbReference type="RefSeq" id="WP_093139854.1">
    <property type="nucleotide sequence ID" value="NZ_FOXF01000001.1"/>
</dbReference>
<feature type="region of interest" description="Disordered" evidence="1">
    <location>
        <begin position="792"/>
        <end position="843"/>
    </location>
</feature>
<feature type="compositionally biased region" description="Basic and acidic residues" evidence="1">
    <location>
        <begin position="511"/>
        <end position="536"/>
    </location>
</feature>
<feature type="compositionally biased region" description="Basic and acidic residues" evidence="1">
    <location>
        <begin position="645"/>
        <end position="663"/>
    </location>
</feature>
<name>A0A662ZDX4_9GAMM</name>
<dbReference type="Gene3D" id="3.30.750.140">
    <property type="match status" value="1"/>
</dbReference>
<keyword evidence="4" id="KW-1185">Reference proteome</keyword>
<feature type="compositionally biased region" description="Basic and acidic residues" evidence="1">
    <location>
        <begin position="707"/>
        <end position="720"/>
    </location>
</feature>
<protein>
    <submittedName>
        <fullName evidence="3">Hook-length control protein FliK</fullName>
    </submittedName>
</protein>
<organism evidence="3 4">
    <name type="scientific">Ruminobacter amylophilus</name>
    <dbReference type="NCBI Taxonomy" id="867"/>
    <lineage>
        <taxon>Bacteria</taxon>
        <taxon>Pseudomonadati</taxon>
        <taxon>Pseudomonadota</taxon>
        <taxon>Gammaproteobacteria</taxon>
        <taxon>Aeromonadales</taxon>
        <taxon>Succinivibrionaceae</taxon>
        <taxon>Ruminobacter</taxon>
    </lineage>
</organism>
<feature type="region of interest" description="Disordered" evidence="1">
    <location>
        <begin position="511"/>
        <end position="575"/>
    </location>
</feature>
<dbReference type="OrthoDB" id="7051161at2"/>
<feature type="region of interest" description="Disordered" evidence="1">
    <location>
        <begin position="412"/>
        <end position="431"/>
    </location>
</feature>
<sequence>MLREDLKKNSTEITEDRAETVAGSGDSGQGSLSEKEVYDVLSENSRKVINVSASYAFLSSLTKDYPLLPAELAASQESVQRYVAALAADPVSALAAAAGTDDFTYITLIKDLIGTDSELVEILSNTLTSRFHVVKSYAATDEFFSLCTTLPRVFRENNAPGMALMHYLCELVANILTADNITPALVKRLEKLHISVPHDSLTVKGKVIFSGLFIAVIEFIMAHQPNVLYLISHNRAALYQAAREQELRNFIRDAVDEIPEDTGKLGLFASEEKYQDEESEAIARRVDNLIRRAASIAQSANLINGEGNGEIVDADLPGKDDTFDADRLTEDEIRKFFRENSHTGMSGLYDEELLSRYDFSRSMADDVSRKVLFPGNGEASQAGDGTDAQRPQMNIDLIGEFNSFRAQCEKLSGNEKDRSQDTPQNASLSRRVNELIQKVANDVEYINSENTASQPAAGSEPDDSSENPERHLTDTPVSDGESGLDLTGTGITTDEMRIFSDENSLSEAIARENTENENSEDKESAACDEPVQKAEEAGNDSAGETETSEESVVKENTDGITSPVSAVFQDENDEADEYLDELNREQQVLIRMAESVRQDNITVYPDQETVAGEQEKPAEEPESGFSTPEETDASDASDSLVSEACNDRDEATVTAEEQSHDGADFILNDNSGNEMSSGEEFKVAETVAEDRYGAAETDGLMTAAGQERIEPERNDGRRNDVSGSWGTGGTGGYSWVKNNREPVEAEKVTDRIEIVDAGADDFMPEYEHVTSNQIEEAVHEETVSADVTTDYVSDNKDSETSDSVSFSDAGATASSSFEQNDGYTLSESDEYSEHDAKESEKPAGKSFFARIRNLFASGRKVKNRSRRKETPDFNEINHRSVPMARLVSSLNAVLDNKMVSPEIHNMTRAMSQTITEPLRDVNDVMEWLGFVGNPLTTEGRRGRIIQQWAAMILSIRFRMLGRDVSQFKSTEPYADLDFSGDCDWIEENLFLTLQQIERMQLLSGFSNELGLPAFIPLPPLYRSGREGGMNVSHFSGESGVTWKINFFFELEKLGAVQILIELYDRDVRVNLVSEKFETLQLINSTSQQLKDGIEKHGLNVSSVNSRMGTVYPPSV</sequence>
<feature type="compositionally biased region" description="Basic and acidic residues" evidence="1">
    <location>
        <begin position="831"/>
        <end position="843"/>
    </location>
</feature>
<evidence type="ECO:0000256" key="1">
    <source>
        <dbReference type="SAM" id="MobiDB-lite"/>
    </source>
</evidence>
<feature type="compositionally biased region" description="Low complexity" evidence="1">
    <location>
        <begin position="483"/>
        <end position="493"/>
    </location>
</feature>
<feature type="region of interest" description="Disordered" evidence="1">
    <location>
        <begin position="449"/>
        <end position="499"/>
    </location>
</feature>
<accession>A0A662ZDX4</accession>
<dbReference type="Pfam" id="PF02120">
    <property type="entry name" value="Flg_hook"/>
    <property type="match status" value="1"/>
</dbReference>
<feature type="region of interest" description="Disordered" evidence="1">
    <location>
        <begin position="694"/>
        <end position="741"/>
    </location>
</feature>
<gene>
    <name evidence="3" type="ORF">SAMN02910344_00066</name>
</gene>
<feature type="compositionally biased region" description="Polar residues" evidence="1">
    <location>
        <begin position="421"/>
        <end position="430"/>
    </location>
</feature>
<feature type="region of interest" description="Disordered" evidence="1">
    <location>
        <begin position="1"/>
        <end position="33"/>
    </location>
</feature>
<dbReference type="InterPro" id="IPR021136">
    <property type="entry name" value="Flagellar_hook_control-like_C"/>
</dbReference>
<dbReference type="InterPro" id="IPR038610">
    <property type="entry name" value="FliK-like_C_sf"/>
</dbReference>
<feature type="domain" description="Flagellar hook-length control protein-like C-terminal" evidence="2">
    <location>
        <begin position="1041"/>
        <end position="1108"/>
    </location>
</feature>
<proteinExistence type="predicted"/>
<feature type="region of interest" description="Disordered" evidence="1">
    <location>
        <begin position="600"/>
        <end position="680"/>
    </location>
</feature>
<evidence type="ECO:0000259" key="2">
    <source>
        <dbReference type="Pfam" id="PF02120"/>
    </source>
</evidence>
<evidence type="ECO:0000313" key="4">
    <source>
        <dbReference type="Proteomes" id="UP000243745"/>
    </source>
</evidence>
<evidence type="ECO:0000313" key="3">
    <source>
        <dbReference type="EMBL" id="SFO97644.1"/>
    </source>
</evidence>